<dbReference type="PANTHER" id="PTHR23077:SF132">
    <property type="entry name" value="ATP-DEPENDENT ZN PROTEASE"/>
    <property type="match status" value="1"/>
</dbReference>
<accession>M2PHY6</accession>
<dbReference type="Proteomes" id="UP000016930">
    <property type="component" value="Unassembled WGS sequence"/>
</dbReference>
<comment type="similarity">
    <text evidence="1">Belongs to the AAA ATPase family.</text>
</comment>
<dbReference type="GO" id="GO:0005524">
    <property type="term" value="F:ATP binding"/>
    <property type="evidence" value="ECO:0007669"/>
    <property type="project" value="UniProtKB-KW"/>
</dbReference>
<dbReference type="Pfam" id="PF00004">
    <property type="entry name" value="AAA"/>
    <property type="match status" value="1"/>
</dbReference>
<dbReference type="GO" id="GO:0016887">
    <property type="term" value="F:ATP hydrolysis activity"/>
    <property type="evidence" value="ECO:0007669"/>
    <property type="project" value="InterPro"/>
</dbReference>
<dbReference type="GO" id="GO:0042254">
    <property type="term" value="P:ribosome biogenesis"/>
    <property type="evidence" value="ECO:0007669"/>
    <property type="project" value="TreeGrafter"/>
</dbReference>
<evidence type="ECO:0000256" key="1">
    <source>
        <dbReference type="RuleBase" id="RU003651"/>
    </source>
</evidence>
<dbReference type="OrthoDB" id="2115716at2759"/>
<dbReference type="InterPro" id="IPR050168">
    <property type="entry name" value="AAA_ATPase_domain"/>
</dbReference>
<dbReference type="InterPro" id="IPR003960">
    <property type="entry name" value="ATPase_AAA_CS"/>
</dbReference>
<dbReference type="InterPro" id="IPR003959">
    <property type="entry name" value="ATPase_AAA_core"/>
</dbReference>
<dbReference type="GO" id="GO:1990275">
    <property type="term" value="F:preribosome binding"/>
    <property type="evidence" value="ECO:0007669"/>
    <property type="project" value="TreeGrafter"/>
</dbReference>
<dbReference type="PROSITE" id="PS00674">
    <property type="entry name" value="AAA"/>
    <property type="match status" value="1"/>
</dbReference>
<organism evidence="3 4">
    <name type="scientific">Ceriporiopsis subvermispora (strain B)</name>
    <name type="common">White-rot fungus</name>
    <name type="synonym">Gelatoporia subvermispora</name>
    <dbReference type="NCBI Taxonomy" id="914234"/>
    <lineage>
        <taxon>Eukaryota</taxon>
        <taxon>Fungi</taxon>
        <taxon>Dikarya</taxon>
        <taxon>Basidiomycota</taxon>
        <taxon>Agaricomycotina</taxon>
        <taxon>Agaricomycetes</taxon>
        <taxon>Polyporales</taxon>
        <taxon>Gelatoporiaceae</taxon>
        <taxon>Gelatoporia</taxon>
    </lineage>
</organism>
<protein>
    <recommendedName>
        <fullName evidence="2">AAA+ ATPase domain-containing protein</fullName>
    </recommendedName>
</protein>
<reference evidence="3 4" key="1">
    <citation type="journal article" date="2012" name="Proc. Natl. Acad. Sci. U.S.A.">
        <title>Comparative genomics of Ceriporiopsis subvermispora and Phanerochaete chrysosporium provide insight into selective ligninolysis.</title>
        <authorList>
            <person name="Fernandez-Fueyo E."/>
            <person name="Ruiz-Duenas F.J."/>
            <person name="Ferreira P."/>
            <person name="Floudas D."/>
            <person name="Hibbett D.S."/>
            <person name="Canessa P."/>
            <person name="Larrondo L.F."/>
            <person name="James T.Y."/>
            <person name="Seelenfreund D."/>
            <person name="Lobos S."/>
            <person name="Polanco R."/>
            <person name="Tello M."/>
            <person name="Honda Y."/>
            <person name="Watanabe T."/>
            <person name="Watanabe T."/>
            <person name="Ryu J.S."/>
            <person name="Kubicek C.P."/>
            <person name="Schmoll M."/>
            <person name="Gaskell J."/>
            <person name="Hammel K.E."/>
            <person name="St John F.J."/>
            <person name="Vanden Wymelenberg A."/>
            <person name="Sabat G."/>
            <person name="Splinter BonDurant S."/>
            <person name="Syed K."/>
            <person name="Yadav J.S."/>
            <person name="Doddapaneni H."/>
            <person name="Subramanian V."/>
            <person name="Lavin J.L."/>
            <person name="Oguiza J.A."/>
            <person name="Perez G."/>
            <person name="Pisabarro A.G."/>
            <person name="Ramirez L."/>
            <person name="Santoyo F."/>
            <person name="Master E."/>
            <person name="Coutinho P.M."/>
            <person name="Henrissat B."/>
            <person name="Lombard V."/>
            <person name="Magnuson J.K."/>
            <person name="Kuees U."/>
            <person name="Hori C."/>
            <person name="Igarashi K."/>
            <person name="Samejima M."/>
            <person name="Held B.W."/>
            <person name="Barry K.W."/>
            <person name="LaButti K.M."/>
            <person name="Lapidus A."/>
            <person name="Lindquist E.A."/>
            <person name="Lucas S.M."/>
            <person name="Riley R."/>
            <person name="Salamov A.A."/>
            <person name="Hoffmeister D."/>
            <person name="Schwenk D."/>
            <person name="Hadar Y."/>
            <person name="Yarden O."/>
            <person name="de Vries R.P."/>
            <person name="Wiebenga A."/>
            <person name="Stenlid J."/>
            <person name="Eastwood D."/>
            <person name="Grigoriev I.V."/>
            <person name="Berka R.M."/>
            <person name="Blanchette R.A."/>
            <person name="Kersten P."/>
            <person name="Martinez A.T."/>
            <person name="Vicuna R."/>
            <person name="Cullen D."/>
        </authorList>
    </citation>
    <scope>NUCLEOTIDE SEQUENCE [LARGE SCALE GENOMIC DNA]</scope>
    <source>
        <strain evidence="3 4">B</strain>
    </source>
</reference>
<keyword evidence="4" id="KW-1185">Reference proteome</keyword>
<dbReference type="GO" id="GO:0003723">
    <property type="term" value="F:RNA binding"/>
    <property type="evidence" value="ECO:0007669"/>
    <property type="project" value="TreeGrafter"/>
</dbReference>
<gene>
    <name evidence="3" type="ORF">CERSUDRAFT_115676</name>
</gene>
<dbReference type="AlphaFoldDB" id="M2PHY6"/>
<dbReference type="PANTHER" id="PTHR23077">
    <property type="entry name" value="AAA-FAMILY ATPASE"/>
    <property type="match status" value="1"/>
</dbReference>
<sequence>MRWAYSKLAFATVIVAGLAKYYYRAPSFVSTIEPQFDSSSSHPTLKFLLSLKRLYPQSQHATVVEYSYRPRFPVLEFLNATGVPYTVLGAETNVIHEYREELRDVTAVPITKVAAFTYQGVEFRMFEVAPADLATHLFDYVFDGTDDTAGRQLLVAAHDWAYQPQGGIWVFEDDEWTKSAALLQAVQNADWDEIVLEESFRESLRRDTQMFFASRERYKSLGVSWKRGLLLLGPPGNGKTESIKALLHEFSNYPALYVTSMAYDFAVRTVFEHARKNAPCILVLEDLDSMVTDHVRTIFLNELDGLAENDGILTIATTNHPERIDDAILNRPSRFDVKYDFSLPSRELGAKFAMSWIGKVHALDTDLTFQEPDLLIAETIARETDGWSFAFLKELSVSFLLRIAHDKSLQKDLSKSAHGILLDQMSRLASQVSRAFEDSH</sequence>
<keyword evidence="1" id="KW-0547">Nucleotide-binding</keyword>
<evidence type="ECO:0000313" key="3">
    <source>
        <dbReference type="EMBL" id="EMD35714.1"/>
    </source>
</evidence>
<name>M2PHY6_CERS8</name>
<dbReference type="SMART" id="SM00382">
    <property type="entry name" value="AAA"/>
    <property type="match status" value="1"/>
</dbReference>
<dbReference type="InterPro" id="IPR003593">
    <property type="entry name" value="AAA+_ATPase"/>
</dbReference>
<evidence type="ECO:0000313" key="4">
    <source>
        <dbReference type="Proteomes" id="UP000016930"/>
    </source>
</evidence>
<dbReference type="STRING" id="914234.M2PHY6"/>
<dbReference type="InterPro" id="IPR027417">
    <property type="entry name" value="P-loop_NTPase"/>
</dbReference>
<proteinExistence type="inferred from homology"/>
<evidence type="ECO:0000259" key="2">
    <source>
        <dbReference type="SMART" id="SM00382"/>
    </source>
</evidence>
<feature type="domain" description="AAA+ ATPase" evidence="2">
    <location>
        <begin position="225"/>
        <end position="345"/>
    </location>
</feature>
<dbReference type="SUPFAM" id="SSF52540">
    <property type="entry name" value="P-loop containing nucleoside triphosphate hydrolases"/>
    <property type="match status" value="1"/>
</dbReference>
<keyword evidence="1" id="KW-0067">ATP-binding</keyword>
<dbReference type="Gene3D" id="3.40.50.300">
    <property type="entry name" value="P-loop containing nucleotide triphosphate hydrolases"/>
    <property type="match status" value="1"/>
</dbReference>
<dbReference type="EMBL" id="KB445799">
    <property type="protein sequence ID" value="EMD35714.1"/>
    <property type="molecule type" value="Genomic_DNA"/>
</dbReference>
<dbReference type="HOGENOM" id="CLU_025506_1_1_1"/>
<dbReference type="GO" id="GO:0005634">
    <property type="term" value="C:nucleus"/>
    <property type="evidence" value="ECO:0007669"/>
    <property type="project" value="TreeGrafter"/>
</dbReference>